<dbReference type="InterPro" id="IPR007822">
    <property type="entry name" value="LANC-like"/>
</dbReference>
<organism evidence="1 2">
    <name type="scientific">Lactobacillus crispatus</name>
    <dbReference type="NCBI Taxonomy" id="47770"/>
    <lineage>
        <taxon>Bacteria</taxon>
        <taxon>Bacillati</taxon>
        <taxon>Bacillota</taxon>
        <taxon>Bacilli</taxon>
        <taxon>Lactobacillales</taxon>
        <taxon>Lactobacillaceae</taxon>
        <taxon>Lactobacillus</taxon>
    </lineage>
</organism>
<reference evidence="1" key="1">
    <citation type="submission" date="2023-05" db="EMBL/GenBank/DDBJ databases">
        <title>Cataloging the Phylogenetic Diversity of Human Bladder Bacteria.</title>
        <authorList>
            <person name="Du J."/>
        </authorList>
    </citation>
    <scope>NUCLEOTIDE SEQUENCE</scope>
    <source>
        <strain evidence="1">UMB9226</strain>
    </source>
</reference>
<name>A0AAW6XJJ4_9LACO</name>
<evidence type="ECO:0000313" key="1">
    <source>
        <dbReference type="EMBL" id="MDK6503536.1"/>
    </source>
</evidence>
<dbReference type="RefSeq" id="WP_101887572.1">
    <property type="nucleotide sequence ID" value="NZ_JASOGN010000064.1"/>
</dbReference>
<sequence length="441" mass="50530">MLNFVFGRINEYTFDPSFFDKEIELLWSKMTLGQRKLVVVATTMLKYASQNHFTRSNEKNLIDNLWAQAIIEPYKNKKTYNGSIDTVLRQVKKKYQKKNLDDLKTTKYLGDRSITSLIYGQLGALICLKRMKYIKESSLQKRALMLQKQIELYDNKGQINDGLFFGLAGSAVFEFEMGISFEQNYSLFSLLHHLYNENKELNISLANGYAGIILALSYITGQKGYPNFDDLLKSLIEQSLIKLKSTSVKDEGLEYGSLGLAYVILKLDSKFVTSKELAAVKEIINVYKNNYKEDKVFEGISYNKSLWPNIRSPYLMSGGAGLVLTLIEYSKVINHYDFKEIEYYLNSLDIPYAYNYGINYGAAGLLYVLHRILKVPSLPIELKNKVLKIEKQLTNFIIVHYHEDISDNFGWLCDSQVKFTDDIGSGSLGIIAVLNMIKKDH</sequence>
<gene>
    <name evidence="1" type="ORF">QP235_10230</name>
</gene>
<proteinExistence type="predicted"/>
<dbReference type="Gene3D" id="1.50.10.20">
    <property type="match status" value="1"/>
</dbReference>
<accession>A0AAW6XJJ4</accession>
<protein>
    <recommendedName>
        <fullName evidence="3">Lanthionine synthetase C-like protein</fullName>
    </recommendedName>
</protein>
<dbReference type="GO" id="GO:0031179">
    <property type="term" value="P:peptide modification"/>
    <property type="evidence" value="ECO:0007669"/>
    <property type="project" value="InterPro"/>
</dbReference>
<dbReference type="SUPFAM" id="SSF158745">
    <property type="entry name" value="LanC-like"/>
    <property type="match status" value="2"/>
</dbReference>
<dbReference type="AlphaFoldDB" id="A0AAW6XJJ4"/>
<evidence type="ECO:0000313" key="2">
    <source>
        <dbReference type="Proteomes" id="UP001230300"/>
    </source>
</evidence>
<dbReference type="Pfam" id="PF05147">
    <property type="entry name" value="LANC_like"/>
    <property type="match status" value="1"/>
</dbReference>
<dbReference type="Proteomes" id="UP001230300">
    <property type="component" value="Unassembled WGS sequence"/>
</dbReference>
<evidence type="ECO:0008006" key="3">
    <source>
        <dbReference type="Google" id="ProtNLM"/>
    </source>
</evidence>
<comment type="caution">
    <text evidence="1">The sequence shown here is derived from an EMBL/GenBank/DDBJ whole genome shotgun (WGS) entry which is preliminary data.</text>
</comment>
<dbReference type="EMBL" id="JASOGN010000064">
    <property type="protein sequence ID" value="MDK6503536.1"/>
    <property type="molecule type" value="Genomic_DNA"/>
</dbReference>